<organism evidence="1 2">
    <name type="scientific">Naganishia adeliensis</name>
    <dbReference type="NCBI Taxonomy" id="92952"/>
    <lineage>
        <taxon>Eukaryota</taxon>
        <taxon>Fungi</taxon>
        <taxon>Dikarya</taxon>
        <taxon>Basidiomycota</taxon>
        <taxon>Agaricomycotina</taxon>
        <taxon>Tremellomycetes</taxon>
        <taxon>Filobasidiales</taxon>
        <taxon>Filobasidiaceae</taxon>
        <taxon>Naganishia</taxon>
    </lineage>
</organism>
<accession>A0ACC2W1K8</accession>
<evidence type="ECO:0000313" key="1">
    <source>
        <dbReference type="EMBL" id="KAJ9105625.1"/>
    </source>
</evidence>
<keyword evidence="2" id="KW-1185">Reference proteome</keyword>
<comment type="caution">
    <text evidence="1">The sequence shown here is derived from an EMBL/GenBank/DDBJ whole genome shotgun (WGS) entry which is preliminary data.</text>
</comment>
<dbReference type="EMBL" id="JASBWS010000048">
    <property type="protein sequence ID" value="KAJ9105625.1"/>
    <property type="molecule type" value="Genomic_DNA"/>
</dbReference>
<protein>
    <submittedName>
        <fullName evidence="1">Uncharacterized protein</fullName>
    </submittedName>
</protein>
<reference evidence="1" key="1">
    <citation type="submission" date="2023-04" db="EMBL/GenBank/DDBJ databases">
        <title>Draft Genome sequencing of Naganishia species isolated from polar environments using Oxford Nanopore Technology.</title>
        <authorList>
            <person name="Leo P."/>
            <person name="Venkateswaran K."/>
        </authorList>
    </citation>
    <scope>NUCLEOTIDE SEQUENCE</scope>
    <source>
        <strain evidence="1">MNA-CCFEE 5262</strain>
    </source>
</reference>
<gene>
    <name evidence="1" type="ORF">QFC20_004305</name>
</gene>
<name>A0ACC2W1K8_9TREE</name>
<sequence length="995" mass="109255">MTDLLTLLALLAGLVFIVQSNASPQELADTVREFVQNLFRRDAPAAIEGQNRDESAPIGDYERGLGRRGRRGRSPVWGNMREAQLAREDRETPIDETEADNDSVLASSETGRTRDRSLESNTTKDGNANEKAERDTQDKKDKKKQKKNKSKRQTAKEEREKQEKRKEEELQNQKRNWEADDSQAETLADSEAESSPSNNDDRRRGRGKGMQNQSSGKTSKRNFNDDDEDEDAEDDAYRKKSGEGEDSDSQFDSETKSKSKPEKKSPRKATRKKRSTASQDDDAADEEEDVAGDAPMRNVSSQRQRRTAGQSGQQNAARGNGSQVLDTGDFDDEPQSRRKGRTAGVDGDGAMSQRTGRDDFTSGKRSDGKIRTEEETEANDERLGKGMDSLKTEEEMAKAIEKEAEEKARLKRRDEAYQRQLQEERDAAAQQLGDTVSGASEVPAAASRRSSSGKGTEKEPGLPEQSELTSSGDADSAPAPRRQRQAESPVTFNKDSPHKGDQHFVHSDSETLLGEDSEPDTRSGMVEGGLPRGSSPPSRKKQKETIHANGINSEPTPAGKPADAALNSQGSTSDRKSLSADKRSPVGGREGMKTKTSSANPTEQGTGDSKPSGNSVGKETADETPAASRDIPSGKHSSENVGTHDGTDASSRVADVVSDDSHSNERKSRKRSEKTSNDRDTDCEQGSSPSSKPVKRFWRNLKEGCRNARKRPKQSVLCLVLVIGYVVMTCLGAQYGKAGSSRTSSPSLARRQSVGDSSSFSTGTVASSVSDAVSSATERIQSADLSLNGFQQNLFAISMTWHFIFQFVVIWLISDVITPVEKKESKQMASIAAKEEEAGVDEKITFKQVIKALPKAIFKDIPLLIYRFTRDSIKKTYRIIRRAKKWTYIRLALLAGLGMIMFLVARQLSSLAHIARDPSAKPWSAWPDVTMLHDTLQTNIPDLATGERLVTASLCFWFVSITASVYCMSSLADRPAAVPADEEQALGREDKEIYV</sequence>
<dbReference type="Proteomes" id="UP001230649">
    <property type="component" value="Unassembled WGS sequence"/>
</dbReference>
<proteinExistence type="predicted"/>
<evidence type="ECO:0000313" key="2">
    <source>
        <dbReference type="Proteomes" id="UP001230649"/>
    </source>
</evidence>